<gene>
    <name evidence="1" type="ORF">ACFO8L_01330</name>
</gene>
<sequence length="133" mass="14218">MFDPDGFRPEDLDQVAERSREAVRRLSGLVGELADLKGEGESAGGLIGAVVDGGGRIQEVTLDPRAMRMDSRTLAEAVTEAVRAAQEDAARASQELLREVVGEDAPSLDPGDTQAWLDDVARSMGEAWSPDTH</sequence>
<dbReference type="RefSeq" id="WP_262842708.1">
    <property type="nucleotide sequence ID" value="NZ_JANZYP010000013.1"/>
</dbReference>
<dbReference type="InterPro" id="IPR004401">
    <property type="entry name" value="YbaB/EbfC"/>
</dbReference>
<dbReference type="Proteomes" id="UP001595891">
    <property type="component" value="Unassembled WGS sequence"/>
</dbReference>
<accession>A0ABV9E5A0</accession>
<name>A0ABV9E5A0_9ACTN</name>
<protein>
    <submittedName>
        <fullName evidence="1">YbaB/EbfC family nucleoid-associated protein</fullName>
    </submittedName>
</protein>
<organism evidence="1 2">
    <name type="scientific">Sphaerisporangium corydalis</name>
    <dbReference type="NCBI Taxonomy" id="1441875"/>
    <lineage>
        <taxon>Bacteria</taxon>
        <taxon>Bacillati</taxon>
        <taxon>Actinomycetota</taxon>
        <taxon>Actinomycetes</taxon>
        <taxon>Streptosporangiales</taxon>
        <taxon>Streptosporangiaceae</taxon>
        <taxon>Sphaerisporangium</taxon>
    </lineage>
</organism>
<dbReference type="SUPFAM" id="SSF82607">
    <property type="entry name" value="YbaB-like"/>
    <property type="match status" value="1"/>
</dbReference>
<reference evidence="2" key="1">
    <citation type="journal article" date="2019" name="Int. J. Syst. Evol. Microbiol.">
        <title>The Global Catalogue of Microorganisms (GCM) 10K type strain sequencing project: providing services to taxonomists for standard genome sequencing and annotation.</title>
        <authorList>
            <consortium name="The Broad Institute Genomics Platform"/>
            <consortium name="The Broad Institute Genome Sequencing Center for Infectious Disease"/>
            <person name="Wu L."/>
            <person name="Ma J."/>
        </authorList>
    </citation>
    <scope>NUCLEOTIDE SEQUENCE [LARGE SCALE GENOMIC DNA]</scope>
    <source>
        <strain evidence="2">CCUG 49560</strain>
    </source>
</reference>
<dbReference type="Gene3D" id="3.30.1310.10">
    <property type="entry name" value="Nucleoid-associated protein YbaB-like domain"/>
    <property type="match status" value="1"/>
</dbReference>
<keyword evidence="2" id="KW-1185">Reference proteome</keyword>
<comment type="caution">
    <text evidence="1">The sequence shown here is derived from an EMBL/GenBank/DDBJ whole genome shotgun (WGS) entry which is preliminary data.</text>
</comment>
<dbReference type="EMBL" id="JBHSFN010000001">
    <property type="protein sequence ID" value="MFC4584696.1"/>
    <property type="molecule type" value="Genomic_DNA"/>
</dbReference>
<dbReference type="InterPro" id="IPR036894">
    <property type="entry name" value="YbaB-like_sf"/>
</dbReference>
<proteinExistence type="predicted"/>
<evidence type="ECO:0000313" key="2">
    <source>
        <dbReference type="Proteomes" id="UP001595891"/>
    </source>
</evidence>
<dbReference type="Pfam" id="PF02575">
    <property type="entry name" value="YbaB_DNA_bd"/>
    <property type="match status" value="1"/>
</dbReference>
<evidence type="ECO:0000313" key="1">
    <source>
        <dbReference type="EMBL" id="MFC4584696.1"/>
    </source>
</evidence>